<feature type="compositionally biased region" description="Pro residues" evidence="1">
    <location>
        <begin position="83"/>
        <end position="94"/>
    </location>
</feature>
<feature type="region of interest" description="Disordered" evidence="1">
    <location>
        <begin position="68"/>
        <end position="116"/>
    </location>
</feature>
<feature type="region of interest" description="Disordered" evidence="1">
    <location>
        <begin position="27"/>
        <end position="55"/>
    </location>
</feature>
<protein>
    <submittedName>
        <fullName evidence="2">Uncharacterized protein</fullName>
    </submittedName>
</protein>
<evidence type="ECO:0000313" key="2">
    <source>
        <dbReference type="EMBL" id="KAL2535505.1"/>
    </source>
</evidence>
<accession>A0ABD1VGD1</accession>
<organism evidence="2 3">
    <name type="scientific">Forsythia ovata</name>
    <dbReference type="NCBI Taxonomy" id="205694"/>
    <lineage>
        <taxon>Eukaryota</taxon>
        <taxon>Viridiplantae</taxon>
        <taxon>Streptophyta</taxon>
        <taxon>Embryophyta</taxon>
        <taxon>Tracheophyta</taxon>
        <taxon>Spermatophyta</taxon>
        <taxon>Magnoliopsida</taxon>
        <taxon>eudicotyledons</taxon>
        <taxon>Gunneridae</taxon>
        <taxon>Pentapetalae</taxon>
        <taxon>asterids</taxon>
        <taxon>lamiids</taxon>
        <taxon>Lamiales</taxon>
        <taxon>Oleaceae</taxon>
        <taxon>Forsythieae</taxon>
        <taxon>Forsythia</taxon>
    </lineage>
</organism>
<gene>
    <name evidence="2" type="ORF">Fot_16896</name>
</gene>
<comment type="caution">
    <text evidence="2">The sequence shown here is derived from an EMBL/GenBank/DDBJ whole genome shotgun (WGS) entry which is preliminary data.</text>
</comment>
<dbReference type="EMBL" id="JBFOLJ010000005">
    <property type="protein sequence ID" value="KAL2535505.1"/>
    <property type="molecule type" value="Genomic_DNA"/>
</dbReference>
<sequence>MREDVSRNDVVNNTDSLTLGAVCIEKEEDNNNKNKKLAANETSSLQPHQGGVFHAPNGNWKKFVGSMRPLHLQEADDEDDQSPPAPLPPLPPSFPSTLLFYEEITSPGASPTPSYL</sequence>
<dbReference type="Proteomes" id="UP001604277">
    <property type="component" value="Unassembled WGS sequence"/>
</dbReference>
<evidence type="ECO:0000313" key="3">
    <source>
        <dbReference type="Proteomes" id="UP001604277"/>
    </source>
</evidence>
<feature type="compositionally biased region" description="Polar residues" evidence="1">
    <location>
        <begin position="107"/>
        <end position="116"/>
    </location>
</feature>
<name>A0ABD1VGD1_9LAMI</name>
<proteinExistence type="predicted"/>
<keyword evidence="3" id="KW-1185">Reference proteome</keyword>
<evidence type="ECO:0000256" key="1">
    <source>
        <dbReference type="SAM" id="MobiDB-lite"/>
    </source>
</evidence>
<reference evidence="3" key="1">
    <citation type="submission" date="2024-07" db="EMBL/GenBank/DDBJ databases">
        <title>Two chromosome-level genome assemblies of Korean endemic species Abeliophyllum distichum and Forsythia ovata (Oleaceae).</title>
        <authorList>
            <person name="Jang H."/>
        </authorList>
    </citation>
    <scope>NUCLEOTIDE SEQUENCE [LARGE SCALE GENOMIC DNA]</scope>
</reference>
<dbReference type="AlphaFoldDB" id="A0ABD1VGD1"/>